<dbReference type="InterPro" id="IPR007848">
    <property type="entry name" value="Small_mtfrase_dom"/>
</dbReference>
<dbReference type="HAMAP" id="MF_02126">
    <property type="entry name" value="RF_methyltr_PrmC"/>
    <property type="match status" value="1"/>
</dbReference>
<comment type="function">
    <text evidence="5">Methylates the class 1 translation termination release factors RF1/PrfA and RF2/PrfB on the glutamine residue of the universally conserved GGQ motif.</text>
</comment>
<reference evidence="9" key="1">
    <citation type="journal article" date="2019" name="Int. J. Syst. Evol. Microbiol.">
        <title>The Global Catalogue of Microorganisms (GCM) 10K type strain sequencing project: providing services to taxonomists for standard genome sequencing and annotation.</title>
        <authorList>
            <consortium name="The Broad Institute Genomics Platform"/>
            <consortium name="The Broad Institute Genome Sequencing Center for Infectious Disease"/>
            <person name="Wu L."/>
            <person name="Ma J."/>
        </authorList>
    </citation>
    <scope>NUCLEOTIDE SEQUENCE [LARGE SCALE GENOMIC DNA]</scope>
    <source>
        <strain evidence="9">CCUG 42001</strain>
    </source>
</reference>
<comment type="caution">
    <text evidence="8">The sequence shown here is derived from an EMBL/GenBank/DDBJ whole genome shotgun (WGS) entry which is preliminary data.</text>
</comment>
<dbReference type="InterPro" id="IPR002052">
    <property type="entry name" value="DNA_methylase_N6_adenine_CS"/>
</dbReference>
<dbReference type="PANTHER" id="PTHR18895:SF74">
    <property type="entry name" value="MTRF1L RELEASE FACTOR GLUTAMINE METHYLTRANSFERASE"/>
    <property type="match status" value="1"/>
</dbReference>
<evidence type="ECO:0000256" key="5">
    <source>
        <dbReference type="HAMAP-Rule" id="MF_02126"/>
    </source>
</evidence>
<feature type="binding site" evidence="5">
    <location>
        <begin position="125"/>
        <end position="129"/>
    </location>
    <ligand>
        <name>S-adenosyl-L-methionine</name>
        <dbReference type="ChEBI" id="CHEBI:59789"/>
    </ligand>
</feature>
<feature type="binding site" evidence="5">
    <location>
        <position position="148"/>
    </location>
    <ligand>
        <name>S-adenosyl-L-methionine</name>
        <dbReference type="ChEBI" id="CHEBI:59789"/>
    </ligand>
</feature>
<dbReference type="Pfam" id="PF05175">
    <property type="entry name" value="MTS"/>
    <property type="match status" value="1"/>
</dbReference>
<evidence type="ECO:0000313" key="8">
    <source>
        <dbReference type="EMBL" id="MFC6387036.1"/>
    </source>
</evidence>
<feature type="binding site" evidence="5">
    <location>
        <position position="190"/>
    </location>
    <ligand>
        <name>S-adenosyl-L-methionine</name>
        <dbReference type="ChEBI" id="CHEBI:59789"/>
    </ligand>
</feature>
<evidence type="ECO:0000256" key="1">
    <source>
        <dbReference type="ARBA" id="ARBA00022603"/>
    </source>
</evidence>
<sequence length="291" mass="32542">MSEKRYELLNWASSLLKANHRDENIGEILLCERLHLSKTDLIAHRGDDVTDQDALWIRTRVNDHVLNGTPVQYMLGSAPFYGRLFKVTPDVLIPRQETEELVWRVGTWASRYFSDQQSLSVCDIGTGSGAIAATLALEHPKWKVSAVDISERALKIAKENASDLGAHVDFFQGDLLEPLKDNPFDVLVSNPPYISGREMDELDDTVGNFEPHLALFGGDDGLTFYRQILDNIPTVIGQSPHFLIAFEIGAYQGEDVANLIRTAFPRSIEALSVEKDIAGYDRNVMAVLRTQ</sequence>
<feature type="domain" description="Methyltransferase small" evidence="6">
    <location>
        <begin position="115"/>
        <end position="199"/>
    </location>
</feature>
<dbReference type="InterPro" id="IPR040758">
    <property type="entry name" value="PrmC_N"/>
</dbReference>
<dbReference type="InterPro" id="IPR019874">
    <property type="entry name" value="RF_methyltr_PrmC"/>
</dbReference>
<evidence type="ECO:0000259" key="7">
    <source>
        <dbReference type="Pfam" id="PF17827"/>
    </source>
</evidence>
<dbReference type="SUPFAM" id="SSF53335">
    <property type="entry name" value="S-adenosyl-L-methionine-dependent methyltransferases"/>
    <property type="match status" value="1"/>
</dbReference>
<dbReference type="PANTHER" id="PTHR18895">
    <property type="entry name" value="HEMK METHYLTRANSFERASE"/>
    <property type="match status" value="1"/>
</dbReference>
<feature type="domain" description="Release factor glutamine methyltransferase N-terminal" evidence="7">
    <location>
        <begin position="7"/>
        <end position="76"/>
    </location>
</feature>
<dbReference type="NCBIfam" id="TIGR03534">
    <property type="entry name" value="RF_mod_PrmC"/>
    <property type="match status" value="1"/>
</dbReference>
<dbReference type="EMBL" id="JBHSTQ010000010">
    <property type="protein sequence ID" value="MFC6387036.1"/>
    <property type="molecule type" value="Genomic_DNA"/>
</dbReference>
<dbReference type="CDD" id="cd02440">
    <property type="entry name" value="AdoMet_MTases"/>
    <property type="match status" value="1"/>
</dbReference>
<keyword evidence="3 5" id="KW-0949">S-adenosyl-L-methionine</keyword>
<comment type="similarity">
    <text evidence="5">Belongs to the protein N5-glutamine methyltransferase family. PrmC subfamily.</text>
</comment>
<evidence type="ECO:0000256" key="2">
    <source>
        <dbReference type="ARBA" id="ARBA00022679"/>
    </source>
</evidence>
<name>A0ABW1WF82_9BACL</name>
<evidence type="ECO:0000256" key="4">
    <source>
        <dbReference type="ARBA" id="ARBA00048391"/>
    </source>
</evidence>
<gene>
    <name evidence="5 8" type="primary">prmC</name>
    <name evidence="8" type="ORF">ACFP7A_10510</name>
</gene>
<dbReference type="NCBIfam" id="TIGR00536">
    <property type="entry name" value="hemK_fam"/>
    <property type="match status" value="1"/>
</dbReference>
<dbReference type="Proteomes" id="UP001596267">
    <property type="component" value="Unassembled WGS sequence"/>
</dbReference>
<keyword evidence="2 5" id="KW-0808">Transferase</keyword>
<feature type="binding site" evidence="5">
    <location>
        <begin position="190"/>
        <end position="193"/>
    </location>
    <ligand>
        <name>substrate</name>
    </ligand>
</feature>
<evidence type="ECO:0000313" key="9">
    <source>
        <dbReference type="Proteomes" id="UP001596267"/>
    </source>
</evidence>
<accession>A0ABW1WF82</accession>
<dbReference type="InterPro" id="IPR004556">
    <property type="entry name" value="HemK-like"/>
</dbReference>
<dbReference type="RefSeq" id="WP_253076615.1">
    <property type="nucleotide sequence ID" value="NZ_JAMXWN010000010.1"/>
</dbReference>
<dbReference type="PROSITE" id="PS00092">
    <property type="entry name" value="N6_MTASE"/>
    <property type="match status" value="1"/>
</dbReference>
<dbReference type="Pfam" id="PF17827">
    <property type="entry name" value="PrmC_N"/>
    <property type="match status" value="1"/>
</dbReference>
<dbReference type="Gene3D" id="1.10.8.10">
    <property type="entry name" value="DNA helicase RuvA subunit, C-terminal domain"/>
    <property type="match status" value="1"/>
</dbReference>
<dbReference type="InterPro" id="IPR050320">
    <property type="entry name" value="N5-glutamine_MTase"/>
</dbReference>
<organism evidence="8 9">
    <name type="scientific">Sporolactobacillus kofuensis</name>
    <dbReference type="NCBI Taxonomy" id="269672"/>
    <lineage>
        <taxon>Bacteria</taxon>
        <taxon>Bacillati</taxon>
        <taxon>Bacillota</taxon>
        <taxon>Bacilli</taxon>
        <taxon>Bacillales</taxon>
        <taxon>Sporolactobacillaceae</taxon>
        <taxon>Sporolactobacillus</taxon>
    </lineage>
</organism>
<dbReference type="GO" id="GO:0102559">
    <property type="term" value="F:peptide chain release factor N(5)-glutamine methyltransferase activity"/>
    <property type="evidence" value="ECO:0007669"/>
    <property type="project" value="UniProtKB-EC"/>
</dbReference>
<keyword evidence="9" id="KW-1185">Reference proteome</keyword>
<comment type="caution">
    <text evidence="5">Lacks conserved residue(s) required for the propagation of feature annotation.</text>
</comment>
<evidence type="ECO:0000259" key="6">
    <source>
        <dbReference type="Pfam" id="PF05175"/>
    </source>
</evidence>
<dbReference type="GO" id="GO:0032259">
    <property type="term" value="P:methylation"/>
    <property type="evidence" value="ECO:0007669"/>
    <property type="project" value="UniProtKB-KW"/>
</dbReference>
<dbReference type="InterPro" id="IPR029063">
    <property type="entry name" value="SAM-dependent_MTases_sf"/>
</dbReference>
<protein>
    <recommendedName>
        <fullName evidence="5">Release factor glutamine methyltransferase</fullName>
        <shortName evidence="5">RF MTase</shortName>
        <ecNumber evidence="5">2.1.1.297</ecNumber>
    </recommendedName>
    <alternativeName>
        <fullName evidence="5">N5-glutamine methyltransferase PrmC</fullName>
    </alternativeName>
    <alternativeName>
        <fullName evidence="5">Protein-(glutamine-N5) MTase PrmC</fullName>
    </alternativeName>
    <alternativeName>
        <fullName evidence="5">Protein-glutamine N-methyltransferase PrmC</fullName>
    </alternativeName>
</protein>
<dbReference type="EC" id="2.1.1.297" evidence="5"/>
<proteinExistence type="inferred from homology"/>
<evidence type="ECO:0000256" key="3">
    <source>
        <dbReference type="ARBA" id="ARBA00022691"/>
    </source>
</evidence>
<keyword evidence="1 5" id="KW-0489">Methyltransferase</keyword>
<comment type="catalytic activity">
    <reaction evidence="4 5">
        <text>L-glutaminyl-[peptide chain release factor] + S-adenosyl-L-methionine = N(5)-methyl-L-glutaminyl-[peptide chain release factor] + S-adenosyl-L-homocysteine + H(+)</text>
        <dbReference type="Rhea" id="RHEA:42896"/>
        <dbReference type="Rhea" id="RHEA-COMP:10271"/>
        <dbReference type="Rhea" id="RHEA-COMP:10272"/>
        <dbReference type="ChEBI" id="CHEBI:15378"/>
        <dbReference type="ChEBI" id="CHEBI:30011"/>
        <dbReference type="ChEBI" id="CHEBI:57856"/>
        <dbReference type="ChEBI" id="CHEBI:59789"/>
        <dbReference type="ChEBI" id="CHEBI:61891"/>
        <dbReference type="EC" id="2.1.1.297"/>
    </reaction>
</comment>
<dbReference type="Gene3D" id="3.40.50.150">
    <property type="entry name" value="Vaccinia Virus protein VP39"/>
    <property type="match status" value="1"/>
</dbReference>